<feature type="domain" description="Flavin reductase like" evidence="3">
    <location>
        <begin position="22"/>
        <end position="170"/>
    </location>
</feature>
<evidence type="ECO:0000313" key="5">
    <source>
        <dbReference type="Proteomes" id="UP000320390"/>
    </source>
</evidence>
<dbReference type="InterPro" id="IPR012349">
    <property type="entry name" value="Split_barrel_FMN-bd"/>
</dbReference>
<organism evidence="4 5">
    <name type="scientific">Saltatorellus ferox</name>
    <dbReference type="NCBI Taxonomy" id="2528018"/>
    <lineage>
        <taxon>Bacteria</taxon>
        <taxon>Pseudomonadati</taxon>
        <taxon>Planctomycetota</taxon>
        <taxon>Planctomycetia</taxon>
        <taxon>Planctomycetia incertae sedis</taxon>
        <taxon>Saltatorellus</taxon>
    </lineage>
</organism>
<protein>
    <submittedName>
        <fullName evidence="4">Diflavin flavoprotein A 1</fullName>
        <ecNumber evidence="4">1.-.-.-</ecNumber>
    </submittedName>
</protein>
<sequence length="172" mass="17890">MTASEPTVPSPADSDTSIGAALGRVPSGLFIVTTVDANGAAMGFLGSFVQQMAFTPPTVAVAVSKERGHLDAIRASKRFAISVLGENDKGLMKPFFKKPGDGSPFDDVASHVPGDGQGAPVLSDALAWLECRLAGEHNAGDHIVVFGVVQSASKTREGEPLTHTRKDGLKYS</sequence>
<evidence type="ECO:0000259" key="3">
    <source>
        <dbReference type="SMART" id="SM00903"/>
    </source>
</evidence>
<dbReference type="SUPFAM" id="SSF50475">
    <property type="entry name" value="FMN-binding split barrel"/>
    <property type="match status" value="1"/>
</dbReference>
<dbReference type="PANTHER" id="PTHR30466">
    <property type="entry name" value="FLAVIN REDUCTASE"/>
    <property type="match status" value="1"/>
</dbReference>
<dbReference type="RefSeq" id="WP_419190744.1">
    <property type="nucleotide sequence ID" value="NZ_CP036434.1"/>
</dbReference>
<dbReference type="AlphaFoldDB" id="A0A518F157"/>
<dbReference type="GO" id="GO:0010181">
    <property type="term" value="F:FMN binding"/>
    <property type="evidence" value="ECO:0007669"/>
    <property type="project" value="InterPro"/>
</dbReference>
<comment type="similarity">
    <text evidence="1">Belongs to the non-flavoprotein flavin reductase family.</text>
</comment>
<gene>
    <name evidence="4" type="primary">dfa1</name>
    <name evidence="4" type="ORF">Poly30_56380</name>
</gene>
<accession>A0A518F157</accession>
<dbReference type="Pfam" id="PF01613">
    <property type="entry name" value="Flavin_Reduct"/>
    <property type="match status" value="1"/>
</dbReference>
<proteinExistence type="inferred from homology"/>
<dbReference type="InterPro" id="IPR002563">
    <property type="entry name" value="Flavin_Rdtase-like_dom"/>
</dbReference>
<dbReference type="GO" id="GO:0042602">
    <property type="term" value="F:riboflavin reductase (NADPH) activity"/>
    <property type="evidence" value="ECO:0007669"/>
    <property type="project" value="TreeGrafter"/>
</dbReference>
<reference evidence="4 5" key="1">
    <citation type="submission" date="2019-02" db="EMBL/GenBank/DDBJ databases">
        <title>Deep-cultivation of Planctomycetes and their phenomic and genomic characterization uncovers novel biology.</title>
        <authorList>
            <person name="Wiegand S."/>
            <person name="Jogler M."/>
            <person name="Boedeker C."/>
            <person name="Pinto D."/>
            <person name="Vollmers J."/>
            <person name="Rivas-Marin E."/>
            <person name="Kohn T."/>
            <person name="Peeters S.H."/>
            <person name="Heuer A."/>
            <person name="Rast P."/>
            <person name="Oberbeckmann S."/>
            <person name="Bunk B."/>
            <person name="Jeske O."/>
            <person name="Meyerdierks A."/>
            <person name="Storesund J.E."/>
            <person name="Kallscheuer N."/>
            <person name="Luecker S."/>
            <person name="Lage O.M."/>
            <person name="Pohl T."/>
            <person name="Merkel B.J."/>
            <person name="Hornburger P."/>
            <person name="Mueller R.-W."/>
            <person name="Bruemmer F."/>
            <person name="Labrenz M."/>
            <person name="Spormann A.M."/>
            <person name="Op den Camp H."/>
            <person name="Overmann J."/>
            <person name="Amann R."/>
            <person name="Jetten M.S.M."/>
            <person name="Mascher T."/>
            <person name="Medema M.H."/>
            <person name="Devos D.P."/>
            <person name="Kaster A.-K."/>
            <person name="Ovreas L."/>
            <person name="Rohde M."/>
            <person name="Galperin M.Y."/>
            <person name="Jogler C."/>
        </authorList>
    </citation>
    <scope>NUCLEOTIDE SEQUENCE [LARGE SCALE GENOMIC DNA]</scope>
    <source>
        <strain evidence="4 5">Poly30</strain>
    </source>
</reference>
<dbReference type="Gene3D" id="2.30.110.10">
    <property type="entry name" value="Electron Transport, Fmn-binding Protein, Chain A"/>
    <property type="match status" value="1"/>
</dbReference>
<dbReference type="EC" id="1.-.-.-" evidence="4"/>
<dbReference type="Proteomes" id="UP000320390">
    <property type="component" value="Chromosome"/>
</dbReference>
<dbReference type="InterPro" id="IPR050268">
    <property type="entry name" value="NADH-dep_flavin_reductase"/>
</dbReference>
<evidence type="ECO:0000256" key="2">
    <source>
        <dbReference type="ARBA" id="ARBA00023002"/>
    </source>
</evidence>
<name>A0A518F157_9BACT</name>
<evidence type="ECO:0000256" key="1">
    <source>
        <dbReference type="ARBA" id="ARBA00008898"/>
    </source>
</evidence>
<dbReference type="PANTHER" id="PTHR30466:SF11">
    <property type="entry name" value="FLAVIN-DEPENDENT MONOOXYGENASE, REDUCTASE SUBUNIT HSAB"/>
    <property type="match status" value="1"/>
</dbReference>
<keyword evidence="5" id="KW-1185">Reference proteome</keyword>
<dbReference type="EMBL" id="CP036434">
    <property type="protein sequence ID" value="QDV10076.1"/>
    <property type="molecule type" value="Genomic_DNA"/>
</dbReference>
<keyword evidence="2 4" id="KW-0560">Oxidoreductase</keyword>
<dbReference type="SMART" id="SM00903">
    <property type="entry name" value="Flavin_Reduct"/>
    <property type="match status" value="1"/>
</dbReference>
<evidence type="ECO:0000313" key="4">
    <source>
        <dbReference type="EMBL" id="QDV10076.1"/>
    </source>
</evidence>